<dbReference type="InterPro" id="IPR022749">
    <property type="entry name" value="D12N6_MeTrfase_N"/>
</dbReference>
<evidence type="ECO:0000256" key="3">
    <source>
        <dbReference type="ARBA" id="ARBA00022679"/>
    </source>
</evidence>
<dbReference type="GO" id="GO:0008170">
    <property type="term" value="F:N-methyltransferase activity"/>
    <property type="evidence" value="ECO:0007669"/>
    <property type="project" value="InterPro"/>
</dbReference>
<evidence type="ECO:0000259" key="9">
    <source>
        <dbReference type="Pfam" id="PF12161"/>
    </source>
</evidence>
<evidence type="ECO:0000256" key="7">
    <source>
        <dbReference type="SAM" id="Coils"/>
    </source>
</evidence>
<reference evidence="10" key="1">
    <citation type="journal article" date="2020" name="mSystems">
        <title>Genome- and Community-Level Interaction Insights into Carbon Utilization and Element Cycling Functions of Hydrothermarchaeota in Hydrothermal Sediment.</title>
        <authorList>
            <person name="Zhou Z."/>
            <person name="Liu Y."/>
            <person name="Xu W."/>
            <person name="Pan J."/>
            <person name="Luo Z.H."/>
            <person name="Li M."/>
        </authorList>
    </citation>
    <scope>NUCLEOTIDE SEQUENCE [LARGE SCALE GENOMIC DNA]</scope>
    <source>
        <strain evidence="10">SpSt-1105</strain>
    </source>
</reference>
<dbReference type="Pfam" id="PF12161">
    <property type="entry name" value="HsdM_N"/>
    <property type="match status" value="1"/>
</dbReference>
<dbReference type="InterPro" id="IPR038333">
    <property type="entry name" value="T1MK-like_N_sf"/>
</dbReference>
<dbReference type="EMBL" id="DRYQ01000062">
    <property type="protein sequence ID" value="HHQ50555.1"/>
    <property type="molecule type" value="Genomic_DNA"/>
</dbReference>
<evidence type="ECO:0000313" key="10">
    <source>
        <dbReference type="EMBL" id="HHQ50555.1"/>
    </source>
</evidence>
<dbReference type="GO" id="GO:0032259">
    <property type="term" value="P:methylation"/>
    <property type="evidence" value="ECO:0007669"/>
    <property type="project" value="UniProtKB-KW"/>
</dbReference>
<dbReference type="PANTHER" id="PTHR42933:SF3">
    <property type="entry name" value="TYPE I RESTRICTION ENZYME MJAVIII METHYLASE SUBUNIT"/>
    <property type="match status" value="1"/>
</dbReference>
<evidence type="ECO:0000259" key="8">
    <source>
        <dbReference type="Pfam" id="PF02384"/>
    </source>
</evidence>
<protein>
    <recommendedName>
        <fullName evidence="1">site-specific DNA-methyltransferase (adenine-specific)</fullName>
        <ecNumber evidence="1">2.1.1.72</ecNumber>
    </recommendedName>
</protein>
<keyword evidence="4" id="KW-0949">S-adenosyl-L-methionine</keyword>
<comment type="caution">
    <text evidence="10">The sequence shown here is derived from an EMBL/GenBank/DDBJ whole genome shotgun (WGS) entry which is preliminary data.</text>
</comment>
<dbReference type="SUPFAM" id="SSF53335">
    <property type="entry name" value="S-adenosyl-L-methionine-dependent methyltransferases"/>
    <property type="match status" value="1"/>
</dbReference>
<dbReference type="PANTHER" id="PTHR42933">
    <property type="entry name" value="SLR6095 PROTEIN"/>
    <property type="match status" value="1"/>
</dbReference>
<evidence type="ECO:0000256" key="5">
    <source>
        <dbReference type="ARBA" id="ARBA00022747"/>
    </source>
</evidence>
<dbReference type="AlphaFoldDB" id="A0A7J3Z7I1"/>
<dbReference type="Gene3D" id="1.20.1260.30">
    <property type="match status" value="1"/>
</dbReference>
<dbReference type="CDD" id="cd02440">
    <property type="entry name" value="AdoMet_MTases"/>
    <property type="match status" value="1"/>
</dbReference>
<organism evidence="10">
    <name type="scientific">Ignisphaera aggregans</name>
    <dbReference type="NCBI Taxonomy" id="334771"/>
    <lineage>
        <taxon>Archaea</taxon>
        <taxon>Thermoproteota</taxon>
        <taxon>Thermoprotei</taxon>
        <taxon>Desulfurococcales</taxon>
        <taxon>Desulfurococcaceae</taxon>
        <taxon>Ignisphaera</taxon>
    </lineage>
</organism>
<comment type="catalytic activity">
    <reaction evidence="6">
        <text>a 2'-deoxyadenosine in DNA + S-adenosyl-L-methionine = an N(6)-methyl-2'-deoxyadenosine in DNA + S-adenosyl-L-homocysteine + H(+)</text>
        <dbReference type="Rhea" id="RHEA:15197"/>
        <dbReference type="Rhea" id="RHEA-COMP:12418"/>
        <dbReference type="Rhea" id="RHEA-COMP:12419"/>
        <dbReference type="ChEBI" id="CHEBI:15378"/>
        <dbReference type="ChEBI" id="CHEBI:57856"/>
        <dbReference type="ChEBI" id="CHEBI:59789"/>
        <dbReference type="ChEBI" id="CHEBI:90615"/>
        <dbReference type="ChEBI" id="CHEBI:90616"/>
        <dbReference type="EC" id="2.1.1.72"/>
    </reaction>
</comment>
<proteinExistence type="predicted"/>
<keyword evidence="3 10" id="KW-0808">Transferase</keyword>
<dbReference type="GO" id="GO:0009007">
    <property type="term" value="F:site-specific DNA-methyltransferase (adenine-specific) activity"/>
    <property type="evidence" value="ECO:0007669"/>
    <property type="project" value="UniProtKB-EC"/>
</dbReference>
<evidence type="ECO:0000256" key="4">
    <source>
        <dbReference type="ARBA" id="ARBA00022691"/>
    </source>
</evidence>
<name>A0A7J3Z7I1_9CREN</name>
<dbReference type="GO" id="GO:0003677">
    <property type="term" value="F:DNA binding"/>
    <property type="evidence" value="ECO:0007669"/>
    <property type="project" value="InterPro"/>
</dbReference>
<dbReference type="PRINTS" id="PR00507">
    <property type="entry name" value="N12N6MTFRASE"/>
</dbReference>
<evidence type="ECO:0000256" key="6">
    <source>
        <dbReference type="ARBA" id="ARBA00047942"/>
    </source>
</evidence>
<gene>
    <name evidence="10" type="ORF">ENM66_04305</name>
</gene>
<dbReference type="InterPro" id="IPR029063">
    <property type="entry name" value="SAM-dependent_MTases_sf"/>
</dbReference>
<dbReference type="GO" id="GO:0009307">
    <property type="term" value="P:DNA restriction-modification system"/>
    <property type="evidence" value="ECO:0007669"/>
    <property type="project" value="UniProtKB-KW"/>
</dbReference>
<dbReference type="InterPro" id="IPR003356">
    <property type="entry name" value="DNA_methylase_A-5"/>
</dbReference>
<keyword evidence="2 10" id="KW-0489">Methyltransferase</keyword>
<keyword evidence="5" id="KW-0680">Restriction system</keyword>
<sequence length="571" mass="66090">MTNSLSPWMLNDYIRLRAYFGEKPFTVEEASKVLERPSDSVMTLLSNLRRHNLVVVALDPENPSKKIYSLRPIPVTRGDLESILKKAADLIRTRVDYSFILVLLFYKRISDQWKLEFEKTRKELVEEGYSPEEARELAKEKFFHQFQIPEEYLWDEVVKHKGELHVYFSQALKKLGELNPELRPIFDNFDFHVFASSKENSEILRQLVELFDSIPLIDTSPDILGDAYEWLLMMFAPEKAKEGEVYTPREVIRLLVEILDPKPGYKVLDPAAGSGGMLIISYKYVEEKYGREEADKLFLFGQEANAKTAALAKMNMYIHGILNHKIEVGDSLLYPKFGLEEWDIVLANPPWNQDGYNEEVLKKNEKYRLIYKYGYTPSQTADWAWIQLMLAACKPAGKVGVVIDQGALFRGGSEKTIRSRIADEDLVEAVILLPEKLFYNTNAPGVIIVFNKNKPPERKGKILFINASNEYEPHPEVRRLNRLGKQHIEKVVKAYREFRDIEGFAKVVSLEDVKANDYNLNVTLYVTSLIETEEIDLEKELQELLELEKQAEEAMKKTLYYVQQVIQALKR</sequence>
<feature type="domain" description="N6 adenine-specific DNA methyltransferase N-terminal" evidence="9">
    <location>
        <begin position="80"/>
        <end position="211"/>
    </location>
</feature>
<accession>A0A7J3Z7I1</accession>
<dbReference type="Gene3D" id="3.40.50.150">
    <property type="entry name" value="Vaccinia Virus protein VP39"/>
    <property type="match status" value="1"/>
</dbReference>
<feature type="coiled-coil region" evidence="7">
    <location>
        <begin position="530"/>
        <end position="557"/>
    </location>
</feature>
<feature type="domain" description="DNA methylase adenine-specific" evidence="8">
    <location>
        <begin position="220"/>
        <end position="529"/>
    </location>
</feature>
<dbReference type="EC" id="2.1.1.72" evidence="1"/>
<keyword evidence="7" id="KW-0175">Coiled coil</keyword>
<evidence type="ECO:0000256" key="2">
    <source>
        <dbReference type="ARBA" id="ARBA00022603"/>
    </source>
</evidence>
<dbReference type="InterPro" id="IPR051537">
    <property type="entry name" value="DNA_Adenine_Mtase"/>
</dbReference>
<evidence type="ECO:0000256" key="1">
    <source>
        <dbReference type="ARBA" id="ARBA00011900"/>
    </source>
</evidence>
<dbReference type="Pfam" id="PF02384">
    <property type="entry name" value="N6_Mtase"/>
    <property type="match status" value="1"/>
</dbReference>